<feature type="region of interest" description="Disordered" evidence="1">
    <location>
        <begin position="1"/>
        <end position="49"/>
    </location>
</feature>
<dbReference type="AlphaFoldDB" id="A0A6A5V843"/>
<dbReference type="Pfam" id="PF24864">
    <property type="entry name" value="DUF7730"/>
    <property type="match status" value="1"/>
</dbReference>
<name>A0A6A5V843_9PLEO</name>
<evidence type="ECO:0000259" key="2">
    <source>
        <dbReference type="Pfam" id="PF24864"/>
    </source>
</evidence>
<proteinExistence type="predicted"/>
<feature type="domain" description="DUF7730" evidence="2">
    <location>
        <begin position="73"/>
        <end position="301"/>
    </location>
</feature>
<evidence type="ECO:0000313" key="3">
    <source>
        <dbReference type="EMBL" id="KAF1972439.1"/>
    </source>
</evidence>
<accession>A0A6A5V843</accession>
<evidence type="ECO:0000256" key="1">
    <source>
        <dbReference type="SAM" id="MobiDB-lite"/>
    </source>
</evidence>
<sequence length="310" mass="35536">MKKLGTLLPSMRWVPHDIEPPTSSTPKKEKDKPKRLILGRKSTGEPYHGTLKRRKSTLSLTSVADEKLDARTHAQEQSRFFAMLPIEIRKIVYEFVVGRETVHLLFAKKRFGHFTCPAAEDGECECKVLVGGAHCQRLSGACVKMLVTCRRMYTEAAPHLYSPHIFYLLHVTHLLFLPTHVPQPRLNTIRTLRLKWTIRALPYFTRSTKRNARPAYPEDTANWEKGWTILSRMSRLQDLRVTIVDPSPEGIWQVHWLDVEGLLMESVKMVCTPRRTEVVLPYAGCRVDWDMGGSNVRLLKPAVEEEAGED</sequence>
<dbReference type="Proteomes" id="UP000800036">
    <property type="component" value="Unassembled WGS sequence"/>
</dbReference>
<dbReference type="EMBL" id="ML976686">
    <property type="protein sequence ID" value="KAF1972439.1"/>
    <property type="molecule type" value="Genomic_DNA"/>
</dbReference>
<dbReference type="PANTHER" id="PTHR38790">
    <property type="entry name" value="2EXR DOMAIN-CONTAINING PROTEIN-RELATED"/>
    <property type="match status" value="1"/>
</dbReference>
<reference evidence="3" key="1">
    <citation type="journal article" date="2020" name="Stud. Mycol.">
        <title>101 Dothideomycetes genomes: a test case for predicting lifestyles and emergence of pathogens.</title>
        <authorList>
            <person name="Haridas S."/>
            <person name="Albert R."/>
            <person name="Binder M."/>
            <person name="Bloem J."/>
            <person name="Labutti K."/>
            <person name="Salamov A."/>
            <person name="Andreopoulos B."/>
            <person name="Baker S."/>
            <person name="Barry K."/>
            <person name="Bills G."/>
            <person name="Bluhm B."/>
            <person name="Cannon C."/>
            <person name="Castanera R."/>
            <person name="Culley D."/>
            <person name="Daum C."/>
            <person name="Ezra D."/>
            <person name="Gonzalez J."/>
            <person name="Henrissat B."/>
            <person name="Kuo A."/>
            <person name="Liang C."/>
            <person name="Lipzen A."/>
            <person name="Lutzoni F."/>
            <person name="Magnuson J."/>
            <person name="Mondo S."/>
            <person name="Nolan M."/>
            <person name="Ohm R."/>
            <person name="Pangilinan J."/>
            <person name="Park H.-J."/>
            <person name="Ramirez L."/>
            <person name="Alfaro M."/>
            <person name="Sun H."/>
            <person name="Tritt A."/>
            <person name="Yoshinaga Y."/>
            <person name="Zwiers L.-H."/>
            <person name="Turgeon B."/>
            <person name="Goodwin S."/>
            <person name="Spatafora J."/>
            <person name="Crous P."/>
            <person name="Grigoriev I."/>
        </authorList>
    </citation>
    <scope>NUCLEOTIDE SEQUENCE</scope>
    <source>
        <strain evidence="3">CBS 107.79</strain>
    </source>
</reference>
<keyword evidence="4" id="KW-1185">Reference proteome</keyword>
<dbReference type="InterPro" id="IPR056632">
    <property type="entry name" value="DUF7730"/>
</dbReference>
<protein>
    <recommendedName>
        <fullName evidence="2">DUF7730 domain-containing protein</fullName>
    </recommendedName>
</protein>
<evidence type="ECO:0000313" key="4">
    <source>
        <dbReference type="Proteomes" id="UP000800036"/>
    </source>
</evidence>
<gene>
    <name evidence="3" type="ORF">BU23DRAFT_467815</name>
</gene>
<dbReference type="PANTHER" id="PTHR38790:SF9">
    <property type="entry name" value="F-BOX DOMAIN-CONTAINING PROTEIN"/>
    <property type="match status" value="1"/>
</dbReference>
<organism evidence="3 4">
    <name type="scientific">Bimuria novae-zelandiae CBS 107.79</name>
    <dbReference type="NCBI Taxonomy" id="1447943"/>
    <lineage>
        <taxon>Eukaryota</taxon>
        <taxon>Fungi</taxon>
        <taxon>Dikarya</taxon>
        <taxon>Ascomycota</taxon>
        <taxon>Pezizomycotina</taxon>
        <taxon>Dothideomycetes</taxon>
        <taxon>Pleosporomycetidae</taxon>
        <taxon>Pleosporales</taxon>
        <taxon>Massarineae</taxon>
        <taxon>Didymosphaeriaceae</taxon>
        <taxon>Bimuria</taxon>
    </lineage>
</organism>
<dbReference type="OrthoDB" id="4757095at2759"/>